<dbReference type="AlphaFoldDB" id="A0A833Q0H0"/>
<keyword evidence="3" id="KW-0460">Magnesium</keyword>
<feature type="binding site" evidence="3">
    <location>
        <position position="307"/>
    </location>
    <ligand>
        <name>Mg(2+)</name>
        <dbReference type="ChEBI" id="CHEBI:18420"/>
        <label>1</label>
    </ligand>
</feature>
<feature type="binding site" evidence="3">
    <location>
        <position position="104"/>
    </location>
    <ligand>
        <name>Mg(2+)</name>
        <dbReference type="ChEBI" id="CHEBI:18420"/>
        <label>1</label>
    </ligand>
</feature>
<dbReference type="PANTHER" id="PTHR16222:SF24">
    <property type="entry name" value="ADP-RIBOSYLHYDROLASE ARH3"/>
    <property type="match status" value="1"/>
</dbReference>
<dbReference type="Gene3D" id="1.10.4080.10">
    <property type="entry name" value="ADP-ribosylation/Crystallin J1"/>
    <property type="match status" value="1"/>
</dbReference>
<name>A0A833Q0H0_BURL3</name>
<comment type="cofactor">
    <cofactor evidence="3">
        <name>Mg(2+)</name>
        <dbReference type="ChEBI" id="CHEBI:18420"/>
    </cofactor>
    <text evidence="3">Binds 2 magnesium ions per subunit.</text>
</comment>
<gene>
    <name evidence="4" type="primary">draG</name>
    <name evidence="4" type="ORF">GAK33_00752</name>
</gene>
<feature type="binding site" evidence="3">
    <location>
        <position position="308"/>
    </location>
    <ligand>
        <name>Mg(2+)</name>
        <dbReference type="ChEBI" id="CHEBI:18420"/>
        <label>1</label>
    </ligand>
</feature>
<feature type="binding site" evidence="3">
    <location>
        <position position="103"/>
    </location>
    <ligand>
        <name>Mg(2+)</name>
        <dbReference type="ChEBI" id="CHEBI:18420"/>
        <label>1</label>
    </ligand>
</feature>
<proteinExistence type="inferred from homology"/>
<dbReference type="GO" id="GO:0046872">
    <property type="term" value="F:metal ion binding"/>
    <property type="evidence" value="ECO:0007669"/>
    <property type="project" value="UniProtKB-KW"/>
</dbReference>
<accession>A0A833Q0H0</accession>
<dbReference type="PANTHER" id="PTHR16222">
    <property type="entry name" value="ADP-RIBOSYLGLYCOHYDROLASE"/>
    <property type="match status" value="1"/>
</dbReference>
<dbReference type="SUPFAM" id="SSF101478">
    <property type="entry name" value="ADP-ribosylglycohydrolase"/>
    <property type="match status" value="1"/>
</dbReference>
<dbReference type="GO" id="GO:0016787">
    <property type="term" value="F:hydrolase activity"/>
    <property type="evidence" value="ECO:0007669"/>
    <property type="project" value="UniProtKB-KW"/>
</dbReference>
<evidence type="ECO:0000256" key="3">
    <source>
        <dbReference type="PIRSR" id="PIRSR605502-1"/>
    </source>
</evidence>
<dbReference type="InterPro" id="IPR050792">
    <property type="entry name" value="ADP-ribosylglycohydrolase"/>
</dbReference>
<comment type="caution">
    <text evidence="4">The sequence shown here is derived from an EMBL/GenBank/DDBJ whole genome shotgun (WGS) entry which is preliminary data.</text>
</comment>
<evidence type="ECO:0000256" key="2">
    <source>
        <dbReference type="ARBA" id="ARBA00022801"/>
    </source>
</evidence>
<comment type="similarity">
    <text evidence="1">Belongs to the ADP-ribosylglycohydrolase family.</text>
</comment>
<dbReference type="Pfam" id="PF03747">
    <property type="entry name" value="ADP_ribosyl_GH"/>
    <property type="match status" value="1"/>
</dbReference>
<feature type="binding site" evidence="3">
    <location>
        <position position="102"/>
    </location>
    <ligand>
        <name>Mg(2+)</name>
        <dbReference type="ChEBI" id="CHEBI:18420"/>
        <label>1</label>
    </ligand>
</feature>
<dbReference type="Proteomes" id="UP000467522">
    <property type="component" value="Unassembled WGS sequence"/>
</dbReference>
<organism evidence="4 5">
    <name type="scientific">Burkholderia lata (strain ATCC 17760 / DSM 23089 / LMG 22485 / NCIMB 9086 / R18194 / 383)</name>
    <dbReference type="NCBI Taxonomy" id="482957"/>
    <lineage>
        <taxon>Bacteria</taxon>
        <taxon>Pseudomonadati</taxon>
        <taxon>Pseudomonadota</taxon>
        <taxon>Betaproteobacteria</taxon>
        <taxon>Burkholderiales</taxon>
        <taxon>Burkholderiaceae</taxon>
        <taxon>Burkholderia</taxon>
        <taxon>Burkholderia cepacia complex</taxon>
    </lineage>
</organism>
<protein>
    <submittedName>
        <fullName evidence="4">ADP-ribosyl-[dinitrogen reductase] glycohydrolase</fullName>
    </submittedName>
</protein>
<dbReference type="EMBL" id="WNDV01000001">
    <property type="protein sequence ID" value="KAF1041135.1"/>
    <property type="molecule type" value="Genomic_DNA"/>
</dbReference>
<dbReference type="InterPro" id="IPR036705">
    <property type="entry name" value="Ribosyl_crysJ1_sf"/>
</dbReference>
<sequence>MGHAAFVRIGDTASARHAQAIGLGCTVFRGASRQSDPCPMTATPNRRSRLRGGLLGLLIGDALGVPYEFHDAASIPPPAEIDMTPPPGFARAHDGVPPGTWSDDGAQALALLDALSDDRDLNLDTFARNLQDWFHRGAFTPDGRVFDVGLQTQRALHALAAGAAPAVAGPCDERDNGNGSLMRCFPVVMVAASRDEAVRLACRQSVVTHGHVRSQLCCALYALTAMGLVDGQFAPDAVRAAEDELLARYAGTADEIELKIVLDGRFDAPQGSGYVVDSFWSSIHCLLSTSSYEDCVKRAIALGNDTDTTAAIAGSLAGALYGEHALPDRWVAALRGKEQVEGWLARL</sequence>
<keyword evidence="3" id="KW-0479">Metal-binding</keyword>
<keyword evidence="2 4" id="KW-0378">Hydrolase</keyword>
<dbReference type="InterPro" id="IPR005502">
    <property type="entry name" value="Ribosyl_crysJ1"/>
</dbReference>
<feature type="binding site" evidence="3">
    <location>
        <position position="305"/>
    </location>
    <ligand>
        <name>Mg(2+)</name>
        <dbReference type="ChEBI" id="CHEBI:18420"/>
        <label>2</label>
    </ligand>
</feature>
<reference evidence="5" key="1">
    <citation type="journal article" date="2020" name="MBio">
        <title>Horizontal gene transfer to a defensive symbiont with a reduced genome amongst a multipartite beetle microbiome.</title>
        <authorList>
            <person name="Waterworth S.C."/>
            <person name="Florez L.V."/>
            <person name="Rees E.R."/>
            <person name="Hertweck C."/>
            <person name="Kaltenpoth M."/>
            <person name="Kwan J.C."/>
        </authorList>
    </citation>
    <scope>NUCLEOTIDE SEQUENCE [LARGE SCALE GENOMIC DNA]</scope>
</reference>
<evidence type="ECO:0000256" key="1">
    <source>
        <dbReference type="ARBA" id="ARBA00010702"/>
    </source>
</evidence>
<evidence type="ECO:0000313" key="4">
    <source>
        <dbReference type="EMBL" id="KAF1041135.1"/>
    </source>
</evidence>
<evidence type="ECO:0000313" key="5">
    <source>
        <dbReference type="Proteomes" id="UP000467522"/>
    </source>
</evidence>